<proteinExistence type="predicted"/>
<dbReference type="InterPro" id="IPR023842">
    <property type="entry name" value="Bacillithiol_biosynth_BshB1"/>
</dbReference>
<dbReference type="NCBIfam" id="TIGR04001">
    <property type="entry name" value="thiol_BshB1"/>
    <property type="match status" value="1"/>
</dbReference>
<dbReference type="PANTHER" id="PTHR12993:SF30">
    <property type="entry name" value="N-ACETYL-ALPHA-D-GLUCOSAMINYL L-MALATE DEACETYLASE 1"/>
    <property type="match status" value="1"/>
</dbReference>
<dbReference type="Gene3D" id="3.40.50.10320">
    <property type="entry name" value="LmbE-like"/>
    <property type="match status" value="1"/>
</dbReference>
<evidence type="ECO:0000313" key="3">
    <source>
        <dbReference type="Proteomes" id="UP000737402"/>
    </source>
</evidence>
<dbReference type="InterPro" id="IPR003737">
    <property type="entry name" value="GlcNAc_PI_deacetylase-related"/>
</dbReference>
<organism evidence="2 3">
    <name type="scientific">Sutcliffiella tianshenii</name>
    <dbReference type="NCBI Taxonomy" id="1463404"/>
    <lineage>
        <taxon>Bacteria</taxon>
        <taxon>Bacillati</taxon>
        <taxon>Bacillota</taxon>
        <taxon>Bacilli</taxon>
        <taxon>Bacillales</taxon>
        <taxon>Bacillaceae</taxon>
        <taxon>Sutcliffiella</taxon>
    </lineage>
</organism>
<gene>
    <name evidence="2" type="ORF">JOC95_001373</name>
</gene>
<dbReference type="SUPFAM" id="SSF102588">
    <property type="entry name" value="LmbE-like"/>
    <property type="match status" value="1"/>
</dbReference>
<dbReference type="Pfam" id="PF02585">
    <property type="entry name" value="PIG-L"/>
    <property type="match status" value="1"/>
</dbReference>
<accession>A0ABS2NY26</accession>
<dbReference type="EMBL" id="JAFBED010000002">
    <property type="protein sequence ID" value="MBM7619524.1"/>
    <property type="molecule type" value="Genomic_DNA"/>
</dbReference>
<sequence>MTAPLDILAFGAHPDDVEIGMAGTLAKYKEKGLRVGICDLTMAELSSNGTVAIRQKEAKHAGEILGLDARIQLNLPDRGLTLSDEHIKEVVSVIRKYKPKVIFAPYWEDRHPDHGNCAKIVEEAAFSSGIRRFAADDDGLEAHKIQNLFFYMINGMHQAQFYIDITKYVDKKTNALMAYESQFEVGENGVVTPLTNGYVDSVISREKVFGKQIGSVYAEGFFAKAPLIINNDLIGGI</sequence>
<protein>
    <submittedName>
        <fullName evidence="2">Bacillithiol biosynthesis deacetylase BshB1</fullName>
    </submittedName>
</protein>
<evidence type="ECO:0000313" key="2">
    <source>
        <dbReference type="EMBL" id="MBM7619524.1"/>
    </source>
</evidence>
<comment type="caution">
    <text evidence="2">The sequence shown here is derived from an EMBL/GenBank/DDBJ whole genome shotgun (WGS) entry which is preliminary data.</text>
</comment>
<dbReference type="RefSeq" id="WP_204414593.1">
    <property type="nucleotide sequence ID" value="NZ_JAFBED010000002.1"/>
</dbReference>
<dbReference type="Proteomes" id="UP000737402">
    <property type="component" value="Unassembled WGS sequence"/>
</dbReference>
<reference evidence="2 3" key="1">
    <citation type="submission" date="2021-01" db="EMBL/GenBank/DDBJ databases">
        <title>Genomic Encyclopedia of Type Strains, Phase IV (KMG-IV): sequencing the most valuable type-strain genomes for metagenomic binning, comparative biology and taxonomic classification.</title>
        <authorList>
            <person name="Goeker M."/>
        </authorList>
    </citation>
    <scope>NUCLEOTIDE SEQUENCE [LARGE SCALE GENOMIC DNA]</scope>
    <source>
        <strain evidence="2 3">DSM 25879</strain>
    </source>
</reference>
<comment type="cofactor">
    <cofactor evidence="1">
        <name>Zn(2+)</name>
        <dbReference type="ChEBI" id="CHEBI:29105"/>
    </cofactor>
</comment>
<evidence type="ECO:0000256" key="1">
    <source>
        <dbReference type="ARBA" id="ARBA00001947"/>
    </source>
</evidence>
<dbReference type="InterPro" id="IPR024078">
    <property type="entry name" value="LmbE-like_dom_sf"/>
</dbReference>
<name>A0ABS2NY26_9BACI</name>
<keyword evidence="3" id="KW-1185">Reference proteome</keyword>
<dbReference type="PANTHER" id="PTHR12993">
    <property type="entry name" value="N-ACETYLGLUCOSAMINYL-PHOSPHATIDYLINOSITOL DE-N-ACETYLASE-RELATED"/>
    <property type="match status" value="1"/>
</dbReference>